<dbReference type="PANTHER" id="PTHR10000">
    <property type="entry name" value="PHOSPHOSERINE PHOSPHATASE"/>
    <property type="match status" value="1"/>
</dbReference>
<dbReference type="HOGENOM" id="CLU_044146_5_0_9"/>
<dbReference type="NCBIfam" id="TIGR01484">
    <property type="entry name" value="HAD-SF-IIB"/>
    <property type="match status" value="1"/>
</dbReference>
<dbReference type="GO" id="GO:0000287">
    <property type="term" value="F:magnesium ion binding"/>
    <property type="evidence" value="ECO:0007669"/>
    <property type="project" value="TreeGrafter"/>
</dbReference>
<comment type="caution">
    <text evidence="1">The sequence shown here is derived from an EMBL/GenBank/DDBJ whole genome shotgun (WGS) entry which is preliminary data.</text>
</comment>
<dbReference type="InterPro" id="IPR023214">
    <property type="entry name" value="HAD_sf"/>
</dbReference>
<dbReference type="SFLD" id="SFLDG01144">
    <property type="entry name" value="C2.B.4:_PGP_Like"/>
    <property type="match status" value="1"/>
</dbReference>
<evidence type="ECO:0000313" key="1">
    <source>
        <dbReference type="EMBL" id="EFM27501.1"/>
    </source>
</evidence>
<reference evidence="1 2" key="1">
    <citation type="submission" date="2010-07" db="EMBL/GenBank/DDBJ databases">
        <authorList>
            <person name="Muzny D."/>
            <person name="Qin X."/>
            <person name="Deng J."/>
            <person name="Jiang H."/>
            <person name="Liu Y."/>
            <person name="Qu J."/>
            <person name="Song X.-Z."/>
            <person name="Zhang L."/>
            <person name="Thornton R."/>
            <person name="Coyle M."/>
            <person name="Francisco L."/>
            <person name="Jackson L."/>
            <person name="Javaid M."/>
            <person name="Korchina V."/>
            <person name="Kovar C."/>
            <person name="Mata R."/>
            <person name="Mathew T."/>
            <person name="Ngo R."/>
            <person name="Nguyen L."/>
            <person name="Nguyen N."/>
            <person name="Okwuonu G."/>
            <person name="Ongeri F."/>
            <person name="Pham C."/>
            <person name="Simmons D."/>
            <person name="Wilczek-Boney K."/>
            <person name="Hale W."/>
            <person name="Jakkamsetti A."/>
            <person name="Pham P."/>
            <person name="Ruth R."/>
            <person name="San Lucas F."/>
            <person name="Warren J."/>
            <person name="Zhang J."/>
            <person name="Zhao Z."/>
            <person name="Zhou C."/>
            <person name="Zhu D."/>
            <person name="Lee S."/>
            <person name="Bess C."/>
            <person name="Blankenburg K."/>
            <person name="Forbes L."/>
            <person name="Fu Q."/>
            <person name="Gubbala S."/>
            <person name="Hirani K."/>
            <person name="Jayaseelan J.C."/>
            <person name="Lara F."/>
            <person name="Munidasa M."/>
            <person name="Palculict T."/>
            <person name="Patil S."/>
            <person name="Pu L.-L."/>
            <person name="Saada N."/>
            <person name="Tang L."/>
            <person name="Weissenberger G."/>
            <person name="Zhu Y."/>
            <person name="Hemphill L."/>
            <person name="Shang Y."/>
            <person name="Youmans B."/>
            <person name="Ayvaz T."/>
            <person name="Ross M."/>
            <person name="Santibanez J."/>
            <person name="Aqrawi P."/>
            <person name="Gross S."/>
            <person name="Joshi V."/>
            <person name="Fowler G."/>
            <person name="Nazareth L."/>
            <person name="Reid J."/>
            <person name="Worley K."/>
            <person name="Petrosino J."/>
            <person name="Highlander S."/>
            <person name="Gibbs R."/>
        </authorList>
    </citation>
    <scope>NUCLEOTIDE SEQUENCE [LARGE SCALE GENOMIC DNA]</scope>
    <source>
        <strain evidence="1 2">ATCC 700338</strain>
    </source>
</reference>
<dbReference type="PANTHER" id="PTHR10000:SF53">
    <property type="entry name" value="5-AMINO-6-(5-PHOSPHO-D-RIBITYLAMINO)URACIL PHOSPHATASE YBJI-RELATED"/>
    <property type="match status" value="1"/>
</dbReference>
<dbReference type="PROSITE" id="PS01229">
    <property type="entry name" value="COF_2"/>
    <property type="match status" value="1"/>
</dbReference>
<keyword evidence="1" id="KW-0378">Hydrolase</keyword>
<gene>
    <name evidence="1" type="primary">ybiV(1)</name>
    <name evidence="1" type="ORF">HMPREF9319_1064</name>
</gene>
<dbReference type="EC" id="3.1.3.23" evidence="1"/>
<dbReference type="GO" id="GO:0005829">
    <property type="term" value="C:cytosol"/>
    <property type="evidence" value="ECO:0007669"/>
    <property type="project" value="TreeGrafter"/>
</dbReference>
<dbReference type="InterPro" id="IPR036412">
    <property type="entry name" value="HAD-like_sf"/>
</dbReference>
<dbReference type="EMBL" id="AEEL01000014">
    <property type="protein sequence ID" value="EFM27501.1"/>
    <property type="molecule type" value="Genomic_DNA"/>
</dbReference>
<dbReference type="Pfam" id="PF08282">
    <property type="entry name" value="Hydrolase_3"/>
    <property type="match status" value="1"/>
</dbReference>
<name>E0PDZ1_STREI</name>
<dbReference type="GO" id="GO:0050308">
    <property type="term" value="F:sugar-phosphatase activity"/>
    <property type="evidence" value="ECO:0007669"/>
    <property type="project" value="UniProtKB-EC"/>
</dbReference>
<dbReference type="SFLD" id="SFLDS00003">
    <property type="entry name" value="Haloacid_Dehalogenase"/>
    <property type="match status" value="1"/>
</dbReference>
<accession>E0PDZ1</accession>
<protein>
    <submittedName>
        <fullName evidence="1">Cof-like hydrolase</fullName>
        <ecNumber evidence="1">3.1.3.23</ecNumber>
    </submittedName>
</protein>
<dbReference type="NCBIfam" id="TIGR00099">
    <property type="entry name" value="Cof-subfamily"/>
    <property type="match status" value="1"/>
</dbReference>
<dbReference type="Gene3D" id="3.30.1240.10">
    <property type="match status" value="1"/>
</dbReference>
<dbReference type="InterPro" id="IPR006379">
    <property type="entry name" value="HAD-SF_hydro_IIB"/>
</dbReference>
<sequence length="278" mass="31586">MWKESIMTIKVIATDMDGTFLTDAKTYDKVLFEHLFDKFMTDDIKFVAASGNQYRQIIQQFPKHKDQMSFVAENGGHIIENGRTLQEEFETLEAVSALVNYIEKYYPDTVINLVGKELSYLPKSTPEKIKELLSYYLPVLKYVDNLHPIPDDRYFKVTLLVRDDLTAKIQTEINTIFADYQLAATSSGFGCIDVIPSHVHKGTGLDFLLNHWGYGPENLMVFGDGGNDIEMLKLAKYSFAMANAPQEIKSIAHYEAPSNQENGVLQILSNYFLKGNKL</sequence>
<keyword evidence="2" id="KW-1185">Reference proteome</keyword>
<dbReference type="InterPro" id="IPR000150">
    <property type="entry name" value="Cof"/>
</dbReference>
<dbReference type="Gene3D" id="3.40.50.1000">
    <property type="entry name" value="HAD superfamily/HAD-like"/>
    <property type="match status" value="1"/>
</dbReference>
<dbReference type="AlphaFoldDB" id="E0PDZ1"/>
<proteinExistence type="predicted"/>
<dbReference type="SUPFAM" id="SSF56784">
    <property type="entry name" value="HAD-like"/>
    <property type="match status" value="1"/>
</dbReference>
<dbReference type="CDD" id="cd07518">
    <property type="entry name" value="HAD_YbiV-Like"/>
    <property type="match status" value="1"/>
</dbReference>
<evidence type="ECO:0000313" key="2">
    <source>
        <dbReference type="Proteomes" id="UP000004290"/>
    </source>
</evidence>
<dbReference type="Proteomes" id="UP000004290">
    <property type="component" value="Unassembled WGS sequence"/>
</dbReference>
<dbReference type="SFLD" id="SFLDG01140">
    <property type="entry name" value="C2.B:_Phosphomannomutase_and_P"/>
    <property type="match status" value="1"/>
</dbReference>
<organism evidence="1 2">
    <name type="scientific">Streptococcus equinus ATCC 700338</name>
    <dbReference type="NCBI Taxonomy" id="864569"/>
    <lineage>
        <taxon>Bacteria</taxon>
        <taxon>Bacillati</taxon>
        <taxon>Bacillota</taxon>
        <taxon>Bacilli</taxon>
        <taxon>Lactobacillales</taxon>
        <taxon>Streptococcaceae</taxon>
        <taxon>Streptococcus</taxon>
    </lineage>
</organism>